<proteinExistence type="predicted"/>
<dbReference type="OrthoDB" id="19653at2759"/>
<dbReference type="AlphaFoldDB" id="A0A9Q1BT25"/>
<gene>
    <name evidence="1" type="ORF">HOLleu_25475</name>
</gene>
<comment type="caution">
    <text evidence="1">The sequence shown here is derived from an EMBL/GenBank/DDBJ whole genome shotgun (WGS) entry which is preliminary data.</text>
</comment>
<accession>A0A9Q1BT25</accession>
<reference evidence="1" key="1">
    <citation type="submission" date="2021-10" db="EMBL/GenBank/DDBJ databases">
        <title>Tropical sea cucumber genome reveals ecological adaptation and Cuvierian tubules defense mechanism.</title>
        <authorList>
            <person name="Chen T."/>
        </authorList>
    </citation>
    <scope>NUCLEOTIDE SEQUENCE</scope>
    <source>
        <strain evidence="1">Nanhai2018</strain>
        <tissue evidence="1">Muscle</tissue>
    </source>
</reference>
<dbReference type="EMBL" id="JAIZAY010000012">
    <property type="protein sequence ID" value="KAJ8032061.1"/>
    <property type="molecule type" value="Genomic_DNA"/>
</dbReference>
<sequence length="96" mass="10972">MIEERNLNGVNYIVGTTGEEGSVFLFQFFPDKEVKPIKSSALLPSVLDAFIRGVPDPIVIYLIKTLYTVVPKDLVDEKRDDFFHEALQFWAIGFYV</sequence>
<evidence type="ECO:0000313" key="1">
    <source>
        <dbReference type="EMBL" id="KAJ8032061.1"/>
    </source>
</evidence>
<evidence type="ECO:0000313" key="2">
    <source>
        <dbReference type="Proteomes" id="UP001152320"/>
    </source>
</evidence>
<organism evidence="1 2">
    <name type="scientific">Holothuria leucospilota</name>
    <name type="common">Black long sea cucumber</name>
    <name type="synonym">Mertensiothuria leucospilota</name>
    <dbReference type="NCBI Taxonomy" id="206669"/>
    <lineage>
        <taxon>Eukaryota</taxon>
        <taxon>Metazoa</taxon>
        <taxon>Echinodermata</taxon>
        <taxon>Eleutherozoa</taxon>
        <taxon>Echinozoa</taxon>
        <taxon>Holothuroidea</taxon>
        <taxon>Aspidochirotacea</taxon>
        <taxon>Aspidochirotida</taxon>
        <taxon>Holothuriidae</taxon>
        <taxon>Holothuria</taxon>
    </lineage>
</organism>
<protein>
    <submittedName>
        <fullName evidence="1">Uncharacterized protein</fullName>
    </submittedName>
</protein>
<keyword evidence="2" id="KW-1185">Reference proteome</keyword>
<dbReference type="Proteomes" id="UP001152320">
    <property type="component" value="Chromosome 12"/>
</dbReference>
<name>A0A9Q1BT25_HOLLE</name>